<dbReference type="InterPro" id="IPR042197">
    <property type="entry name" value="Apaf_helical"/>
</dbReference>
<dbReference type="SUPFAM" id="SSF52540">
    <property type="entry name" value="P-loop containing nucleoside triphosphate hydrolases"/>
    <property type="match status" value="1"/>
</dbReference>
<dbReference type="PANTHER" id="PTHR11017">
    <property type="entry name" value="LEUCINE-RICH REPEAT-CONTAINING PROTEIN"/>
    <property type="match status" value="1"/>
</dbReference>
<organism evidence="2 3">
    <name type="scientific">Cardamine amara subsp. amara</name>
    <dbReference type="NCBI Taxonomy" id="228776"/>
    <lineage>
        <taxon>Eukaryota</taxon>
        <taxon>Viridiplantae</taxon>
        <taxon>Streptophyta</taxon>
        <taxon>Embryophyta</taxon>
        <taxon>Tracheophyta</taxon>
        <taxon>Spermatophyta</taxon>
        <taxon>Magnoliopsida</taxon>
        <taxon>eudicotyledons</taxon>
        <taxon>Gunneridae</taxon>
        <taxon>Pentapetalae</taxon>
        <taxon>rosids</taxon>
        <taxon>malvids</taxon>
        <taxon>Brassicales</taxon>
        <taxon>Brassicaceae</taxon>
        <taxon>Cardamineae</taxon>
        <taxon>Cardamine</taxon>
    </lineage>
</organism>
<dbReference type="Gene3D" id="3.40.50.300">
    <property type="entry name" value="P-loop containing nucleotide triphosphate hydrolases"/>
    <property type="match status" value="1"/>
</dbReference>
<evidence type="ECO:0000259" key="1">
    <source>
        <dbReference type="Pfam" id="PF00931"/>
    </source>
</evidence>
<dbReference type="Gene3D" id="1.10.8.430">
    <property type="entry name" value="Helical domain of apoptotic protease-activating factors"/>
    <property type="match status" value="1"/>
</dbReference>
<dbReference type="PRINTS" id="PR00364">
    <property type="entry name" value="DISEASERSIST"/>
</dbReference>
<evidence type="ECO:0000313" key="3">
    <source>
        <dbReference type="Proteomes" id="UP001558713"/>
    </source>
</evidence>
<protein>
    <submittedName>
        <fullName evidence="2">Disease resistance protein RRS1</fullName>
    </submittedName>
</protein>
<name>A0ABD1BBY7_CARAN</name>
<dbReference type="AlphaFoldDB" id="A0ABD1BBY7"/>
<dbReference type="InterPro" id="IPR044974">
    <property type="entry name" value="Disease_R_plants"/>
</dbReference>
<accession>A0ABD1BBY7</accession>
<sequence>MSGKFEAYCFIEDYDKVIHEKGLYGSTKLSLLRDKLNNKRVLVVLDDVCNPLAAEYFLGGFDWFGPESLIIITSRDKQVFRLCGVNQVYEVQGLNEKEARQLFSLCMSRNDMAEQDLYELSIEVIKYANGNPLALNIYGRELKHERKLSEMETTFLNFNRRPPSEIVVAIKSSYDTLSDSEKNIFLE</sequence>
<dbReference type="EMBL" id="JBANAX010000275">
    <property type="protein sequence ID" value="KAL1216082.1"/>
    <property type="molecule type" value="Genomic_DNA"/>
</dbReference>
<keyword evidence="3" id="KW-1185">Reference proteome</keyword>
<evidence type="ECO:0000313" key="2">
    <source>
        <dbReference type="EMBL" id="KAL1216082.1"/>
    </source>
</evidence>
<reference evidence="2 3" key="1">
    <citation type="submission" date="2024-04" db="EMBL/GenBank/DDBJ databases">
        <title>Genome assembly C_amara_ONT_v2.</title>
        <authorList>
            <person name="Yant L."/>
            <person name="Moore C."/>
            <person name="Slenker M."/>
        </authorList>
    </citation>
    <scope>NUCLEOTIDE SEQUENCE [LARGE SCALE GENOMIC DNA]</scope>
    <source>
        <tissue evidence="2">Leaf</tissue>
    </source>
</reference>
<dbReference type="Pfam" id="PF00931">
    <property type="entry name" value="NB-ARC"/>
    <property type="match status" value="1"/>
</dbReference>
<feature type="domain" description="NB-ARC" evidence="1">
    <location>
        <begin position="30"/>
        <end position="109"/>
    </location>
</feature>
<gene>
    <name evidence="2" type="ORF">V5N11_012820</name>
</gene>
<proteinExistence type="predicted"/>
<dbReference type="Proteomes" id="UP001558713">
    <property type="component" value="Unassembled WGS sequence"/>
</dbReference>
<dbReference type="PANTHER" id="PTHR11017:SF456">
    <property type="entry name" value="DISEASE RESISTANCE PROTEIN RRS1"/>
    <property type="match status" value="1"/>
</dbReference>
<comment type="caution">
    <text evidence="2">The sequence shown here is derived from an EMBL/GenBank/DDBJ whole genome shotgun (WGS) entry which is preliminary data.</text>
</comment>
<dbReference type="InterPro" id="IPR002182">
    <property type="entry name" value="NB-ARC"/>
</dbReference>
<dbReference type="InterPro" id="IPR027417">
    <property type="entry name" value="P-loop_NTPase"/>
</dbReference>